<dbReference type="RefSeq" id="XP_067715960.1">
    <property type="nucleotide sequence ID" value="XM_067859859.1"/>
</dbReference>
<protein>
    <submittedName>
        <fullName evidence="1">Asparaginyl-tRNA synthetase</fullName>
    </submittedName>
</protein>
<name>A0AAV4LVL4_BABCB</name>
<dbReference type="GeneID" id="94195372"/>
<dbReference type="AlphaFoldDB" id="A0AAV4LVL4"/>
<comment type="caution">
    <text evidence="1">The sequence shown here is derived from an EMBL/GenBank/DDBJ whole genome shotgun (WGS) entry which is preliminary data.</text>
</comment>
<proteinExistence type="predicted"/>
<gene>
    <name evidence="1" type="ORF">BcabD6B2_33260</name>
</gene>
<dbReference type="EMBL" id="BPLF01000002">
    <property type="protein sequence ID" value="GIX63891.1"/>
    <property type="molecule type" value="Genomic_DNA"/>
</dbReference>
<keyword evidence="2" id="KW-1185">Reference proteome</keyword>
<organism evidence="1 2">
    <name type="scientific">Babesia caballi</name>
    <dbReference type="NCBI Taxonomy" id="5871"/>
    <lineage>
        <taxon>Eukaryota</taxon>
        <taxon>Sar</taxon>
        <taxon>Alveolata</taxon>
        <taxon>Apicomplexa</taxon>
        <taxon>Aconoidasida</taxon>
        <taxon>Piroplasmida</taxon>
        <taxon>Babesiidae</taxon>
        <taxon>Babesia</taxon>
    </lineage>
</organism>
<evidence type="ECO:0000313" key="2">
    <source>
        <dbReference type="Proteomes" id="UP001497744"/>
    </source>
</evidence>
<sequence>MLVYFPHAILQARLRHVARDDVRPSVAQEGVHPRSLGVVVAVRHHDSLDDVLLLRVLPPAAVVLDVLLVLDRLGQRHRVVALVSEGHDEVPRLAPPLRHVLHAIVGDRDGHLQAVLNLRLGVPNGERHERLARLVPLLHVKHCRGRLGRVEQRLPALALQVHLQRHAVPVRERHDHVRGRHTRHQRPVREPKVVLRVLAHVLSEVVLAVNAAVHRKPRPVAHPGDVHVHDLVDVVQRQVGRLDHRPSQPFNVHRRYQVRRGVRRVDPVVGSLRRSQRDRLRLPL</sequence>
<reference evidence="1 2" key="1">
    <citation type="submission" date="2021-06" db="EMBL/GenBank/DDBJ databases">
        <title>Genome sequence of Babesia caballi.</title>
        <authorList>
            <person name="Yamagishi J."/>
            <person name="Kidaka T."/>
            <person name="Ochi A."/>
        </authorList>
    </citation>
    <scope>NUCLEOTIDE SEQUENCE [LARGE SCALE GENOMIC DNA]</scope>
    <source>
        <strain evidence="1">USDA-D6B2</strain>
    </source>
</reference>
<evidence type="ECO:0000313" key="1">
    <source>
        <dbReference type="EMBL" id="GIX63891.1"/>
    </source>
</evidence>
<accession>A0AAV4LVL4</accession>
<dbReference type="Proteomes" id="UP001497744">
    <property type="component" value="Unassembled WGS sequence"/>
</dbReference>